<evidence type="ECO:0000313" key="2">
    <source>
        <dbReference type="Proteomes" id="UP000001593"/>
    </source>
</evidence>
<dbReference type="Gene3D" id="3.60.10.10">
    <property type="entry name" value="Endonuclease/exonuclease/phosphatase"/>
    <property type="match status" value="1"/>
</dbReference>
<gene>
    <name evidence="1" type="ORF">NEMVEDRAFT_v1g214092</name>
</gene>
<accession>A7SLF5</accession>
<dbReference type="PANTHER" id="PTHR36191:SF11">
    <property type="entry name" value="BRCT DOMAIN-CONTAINING PROTEIN"/>
    <property type="match status" value="1"/>
</dbReference>
<sequence length="503" mass="57650">MKHYVKPTPERNPTRIIIHVGTNDLRSLSPVQVADGIVDLAREIESTSTGTKVVISELVTRRDSFRDGVQEVNKRLKRFCSQNRWDRISHTNITPSMLNQGGLHLNARIISADDNAIYCPLPRQRGFKLAALNINKLTTHIDELRILLDENPIDILAINETKLDDNDNEVHLSGYEKIIRRDRTSGGGVCFYIRSGINYKLRLDLNILDLENLCIDINKPRSTPFLTIIHGSTQLIKEATRITENTATLLDVIYTNHPDRIACSGVSHVGISDHSLVYAYRKLSIGPPNKGHSTIIYRKLKNFNYDAFRADIASLNWNFLNSYNDPNVMWNNWKEMFLHFVEKHAPFCAKRVRLSKSPWINSDLKKLMHQRVVFKIKAIRSKDVNDWKIFKKYRNFVNCQIKIAKQIYYDNAFRENEGNIRNTWKVINELTSRKTNNSTIKEVKLDDDHSITDSLSLSEAFNSHFATIGPNLANNIAASSDLSHLNFLTRAANNNYFNLTVTS</sequence>
<dbReference type="InParanoid" id="A7SLF5"/>
<name>A7SLF5_NEMVE</name>
<dbReference type="OMA" id="ESACERK"/>
<dbReference type="STRING" id="45351.A7SLF5"/>
<keyword evidence="2" id="KW-1185">Reference proteome</keyword>
<dbReference type="Proteomes" id="UP000001593">
    <property type="component" value="Unassembled WGS sequence"/>
</dbReference>
<dbReference type="SUPFAM" id="SSF56219">
    <property type="entry name" value="DNase I-like"/>
    <property type="match status" value="1"/>
</dbReference>
<evidence type="ECO:0000313" key="1">
    <source>
        <dbReference type="EMBL" id="EDO35509.1"/>
    </source>
</evidence>
<protein>
    <submittedName>
        <fullName evidence="1">Uncharacterized protein</fullName>
    </submittedName>
</protein>
<dbReference type="SUPFAM" id="SSF52266">
    <property type="entry name" value="SGNH hydrolase"/>
    <property type="match status" value="1"/>
</dbReference>
<proteinExistence type="predicted"/>
<dbReference type="EMBL" id="DS469697">
    <property type="protein sequence ID" value="EDO35509.1"/>
    <property type="molecule type" value="Genomic_DNA"/>
</dbReference>
<dbReference type="InterPro" id="IPR036691">
    <property type="entry name" value="Endo/exonu/phosph_ase_sf"/>
</dbReference>
<dbReference type="InterPro" id="IPR036514">
    <property type="entry name" value="SGNH_hydro_sf"/>
</dbReference>
<reference evidence="1 2" key="1">
    <citation type="journal article" date="2007" name="Science">
        <title>Sea anemone genome reveals ancestral eumetazoan gene repertoire and genomic organization.</title>
        <authorList>
            <person name="Putnam N.H."/>
            <person name="Srivastava M."/>
            <person name="Hellsten U."/>
            <person name="Dirks B."/>
            <person name="Chapman J."/>
            <person name="Salamov A."/>
            <person name="Terry A."/>
            <person name="Shapiro H."/>
            <person name="Lindquist E."/>
            <person name="Kapitonov V.V."/>
            <person name="Jurka J."/>
            <person name="Genikhovich G."/>
            <person name="Grigoriev I.V."/>
            <person name="Lucas S.M."/>
            <person name="Steele R.E."/>
            <person name="Finnerty J.R."/>
            <person name="Technau U."/>
            <person name="Martindale M.Q."/>
            <person name="Rokhsar D.S."/>
        </authorList>
    </citation>
    <scope>NUCLEOTIDE SEQUENCE [LARGE SCALE GENOMIC DNA]</scope>
    <source>
        <strain evidence="2">CH2 X CH6</strain>
    </source>
</reference>
<dbReference type="Gene3D" id="3.40.50.1110">
    <property type="entry name" value="SGNH hydrolase"/>
    <property type="match status" value="1"/>
</dbReference>
<dbReference type="PANTHER" id="PTHR36191">
    <property type="entry name" value="ENDO/EXONUCLEASE/PHOSPHATASE DOMAIN-CONTAINING PROTEIN-RELATED"/>
    <property type="match status" value="1"/>
</dbReference>
<dbReference type="PhylomeDB" id="A7SLF5"/>
<dbReference type="HOGENOM" id="CLU_542188_0_0_1"/>
<organism evidence="1 2">
    <name type="scientific">Nematostella vectensis</name>
    <name type="common">Starlet sea anemone</name>
    <dbReference type="NCBI Taxonomy" id="45351"/>
    <lineage>
        <taxon>Eukaryota</taxon>
        <taxon>Metazoa</taxon>
        <taxon>Cnidaria</taxon>
        <taxon>Anthozoa</taxon>
        <taxon>Hexacorallia</taxon>
        <taxon>Actiniaria</taxon>
        <taxon>Edwardsiidae</taxon>
        <taxon>Nematostella</taxon>
    </lineage>
</organism>
<dbReference type="AlphaFoldDB" id="A7SLF5"/>